<name>A0A847S427_9NEIS</name>
<dbReference type="Proteomes" id="UP000587991">
    <property type="component" value="Unassembled WGS sequence"/>
</dbReference>
<dbReference type="EMBL" id="JABAIM010000001">
    <property type="protein sequence ID" value="NLR74504.1"/>
    <property type="molecule type" value="Genomic_DNA"/>
</dbReference>
<evidence type="ECO:0000313" key="3">
    <source>
        <dbReference type="Proteomes" id="UP000587991"/>
    </source>
</evidence>
<sequence length="102" mass="11362">MLIKSPCPRCHTPVRIAWLTRLQCPGCQCRLDYDDSIYKVVIVVVMALLSPLTLGLSAGLAMLWPAMPLDGSFCFLLLNLLIHGLGTVVAFRRGWLRLYCKG</sequence>
<dbReference type="AlphaFoldDB" id="A0A847S427"/>
<keyword evidence="1" id="KW-0472">Membrane</keyword>
<feature type="transmembrane region" description="Helical" evidence="1">
    <location>
        <begin position="70"/>
        <end position="91"/>
    </location>
</feature>
<accession>A0A847S427</accession>
<organism evidence="2 3">
    <name type="scientific">Leeia aquatica</name>
    <dbReference type="NCBI Taxonomy" id="2725557"/>
    <lineage>
        <taxon>Bacteria</taxon>
        <taxon>Pseudomonadati</taxon>
        <taxon>Pseudomonadota</taxon>
        <taxon>Betaproteobacteria</taxon>
        <taxon>Neisseriales</taxon>
        <taxon>Leeiaceae</taxon>
        <taxon>Leeia</taxon>
    </lineage>
</organism>
<keyword evidence="1" id="KW-1133">Transmembrane helix</keyword>
<comment type="caution">
    <text evidence="2">The sequence shown here is derived from an EMBL/GenBank/DDBJ whole genome shotgun (WGS) entry which is preliminary data.</text>
</comment>
<reference evidence="2 3" key="1">
    <citation type="submission" date="2020-04" db="EMBL/GenBank/DDBJ databases">
        <title>Draft genome of Leeia sp. IMCC25680.</title>
        <authorList>
            <person name="Song J."/>
            <person name="Cho J.-C."/>
        </authorList>
    </citation>
    <scope>NUCLEOTIDE SEQUENCE [LARGE SCALE GENOMIC DNA]</scope>
    <source>
        <strain evidence="2 3">IMCC25680</strain>
    </source>
</reference>
<proteinExistence type="predicted"/>
<keyword evidence="3" id="KW-1185">Reference proteome</keyword>
<evidence type="ECO:0000256" key="1">
    <source>
        <dbReference type="SAM" id="Phobius"/>
    </source>
</evidence>
<feature type="transmembrane region" description="Helical" evidence="1">
    <location>
        <begin position="40"/>
        <end position="64"/>
    </location>
</feature>
<gene>
    <name evidence="2" type="ORF">HF682_04970</name>
</gene>
<protein>
    <submittedName>
        <fullName evidence="2">Uncharacterized protein</fullName>
    </submittedName>
</protein>
<dbReference type="RefSeq" id="WP_168876117.1">
    <property type="nucleotide sequence ID" value="NZ_JABAIM010000001.1"/>
</dbReference>
<evidence type="ECO:0000313" key="2">
    <source>
        <dbReference type="EMBL" id="NLR74504.1"/>
    </source>
</evidence>
<keyword evidence="1" id="KW-0812">Transmembrane</keyword>